<dbReference type="KEGG" id="samy:DB32_004280"/>
<dbReference type="Proteomes" id="UP000034883">
    <property type="component" value="Chromosome"/>
</dbReference>
<evidence type="ECO:0000313" key="1">
    <source>
        <dbReference type="EMBL" id="AKF07131.1"/>
    </source>
</evidence>
<accession>A0A0F6W4A7</accession>
<gene>
    <name evidence="1" type="ORF">DB32_004280</name>
</gene>
<dbReference type="STRING" id="927083.DB32_004280"/>
<dbReference type="InterPro" id="IPR038719">
    <property type="entry name" value="Phycobilisome_asu/bsu_sf"/>
</dbReference>
<reference evidence="1 2" key="1">
    <citation type="submission" date="2015-03" db="EMBL/GenBank/DDBJ databases">
        <title>Genome assembly of Sandaracinus amylolyticus DSM 53668.</title>
        <authorList>
            <person name="Sharma G."/>
            <person name="Subramanian S."/>
        </authorList>
    </citation>
    <scope>NUCLEOTIDE SEQUENCE [LARGE SCALE GENOMIC DNA]</scope>
    <source>
        <strain evidence="1 2">DSM 53668</strain>
    </source>
</reference>
<dbReference type="Gene3D" id="1.10.490.20">
    <property type="entry name" value="Phycocyanins"/>
    <property type="match status" value="1"/>
</dbReference>
<sequence>MSAIPASARAARIIERTRAELAEETVTRELAKDAERWAPWGDVARVRCLEDTQFHLTFLVAALTMGQTSLFTDYVAWLVPMLESRKVMRDDVIENFRVLAEVLRERLATDEADAVIALLDAGTERALAL</sequence>
<name>A0A0F6W4A7_9BACT</name>
<keyword evidence="2" id="KW-1185">Reference proteome</keyword>
<dbReference type="OrthoDB" id="5498228at2"/>
<dbReference type="AlphaFoldDB" id="A0A0F6W4A7"/>
<dbReference type="RefSeq" id="WP_053234425.1">
    <property type="nucleotide sequence ID" value="NZ_CP011125.1"/>
</dbReference>
<organism evidence="1 2">
    <name type="scientific">Sandaracinus amylolyticus</name>
    <dbReference type="NCBI Taxonomy" id="927083"/>
    <lineage>
        <taxon>Bacteria</taxon>
        <taxon>Pseudomonadati</taxon>
        <taxon>Myxococcota</taxon>
        <taxon>Polyangia</taxon>
        <taxon>Polyangiales</taxon>
        <taxon>Sandaracinaceae</taxon>
        <taxon>Sandaracinus</taxon>
    </lineage>
</organism>
<evidence type="ECO:0000313" key="2">
    <source>
        <dbReference type="Proteomes" id="UP000034883"/>
    </source>
</evidence>
<dbReference type="EMBL" id="CP011125">
    <property type="protein sequence ID" value="AKF07131.1"/>
    <property type="molecule type" value="Genomic_DNA"/>
</dbReference>
<protein>
    <submittedName>
        <fullName evidence="1">Uncharacterized protein</fullName>
    </submittedName>
</protein>
<proteinExistence type="predicted"/>